<name>A0AAV9PR22_9PEZI</name>
<feature type="compositionally biased region" description="Basic and acidic residues" evidence="7">
    <location>
        <begin position="48"/>
        <end position="59"/>
    </location>
</feature>
<dbReference type="InterPro" id="IPR019135">
    <property type="entry name" value="Polycomb_protein_VEFS-Box"/>
</dbReference>
<protein>
    <recommendedName>
        <fullName evidence="8">Polycomb protein VEFS-Box domain-containing protein</fullName>
    </recommendedName>
</protein>
<keyword evidence="10" id="KW-1185">Reference proteome</keyword>
<evidence type="ECO:0000313" key="10">
    <source>
        <dbReference type="Proteomes" id="UP001345827"/>
    </source>
</evidence>
<comment type="similarity">
    <text evidence="1">Belongs to the VEFS (VRN2-EMF2-FIS2-SU(Z)12) family.</text>
</comment>
<evidence type="ECO:0000256" key="3">
    <source>
        <dbReference type="ARBA" id="ARBA00022771"/>
    </source>
</evidence>
<comment type="caution">
    <text evidence="9">The sequence shown here is derived from an EMBL/GenBank/DDBJ whole genome shotgun (WGS) entry which is preliminary data.</text>
</comment>
<proteinExistence type="inferred from homology"/>
<evidence type="ECO:0000256" key="5">
    <source>
        <dbReference type="ARBA" id="ARBA00023015"/>
    </source>
</evidence>
<dbReference type="Pfam" id="PF09733">
    <property type="entry name" value="VEFS-Box"/>
    <property type="match status" value="1"/>
</dbReference>
<dbReference type="AlphaFoldDB" id="A0AAV9PR22"/>
<accession>A0AAV9PR22</accession>
<evidence type="ECO:0000313" key="9">
    <source>
        <dbReference type="EMBL" id="KAK5528054.1"/>
    </source>
</evidence>
<feature type="compositionally biased region" description="Polar residues" evidence="7">
    <location>
        <begin position="60"/>
        <end position="88"/>
    </location>
</feature>
<feature type="region of interest" description="Disordered" evidence="7">
    <location>
        <begin position="48"/>
        <end position="141"/>
    </location>
</feature>
<evidence type="ECO:0000256" key="1">
    <source>
        <dbReference type="ARBA" id="ARBA00007416"/>
    </source>
</evidence>
<keyword evidence="2" id="KW-0479">Metal-binding</keyword>
<dbReference type="CDD" id="cd21552">
    <property type="entry name" value="VEFS-box_ctSUZ12-like"/>
    <property type="match status" value="1"/>
</dbReference>
<dbReference type="Proteomes" id="UP001345827">
    <property type="component" value="Unassembled WGS sequence"/>
</dbReference>
<feature type="region of interest" description="Disordered" evidence="7">
    <location>
        <begin position="821"/>
        <end position="846"/>
    </location>
</feature>
<gene>
    <name evidence="9" type="ORF">LTR25_010720</name>
</gene>
<dbReference type="EMBL" id="JAXLQG010000029">
    <property type="protein sequence ID" value="KAK5528054.1"/>
    <property type="molecule type" value="Genomic_DNA"/>
</dbReference>
<evidence type="ECO:0000256" key="6">
    <source>
        <dbReference type="ARBA" id="ARBA00023163"/>
    </source>
</evidence>
<evidence type="ECO:0000256" key="7">
    <source>
        <dbReference type="SAM" id="MobiDB-lite"/>
    </source>
</evidence>
<sequence>MLNSVYGSNLSRPERRFSRHLIGDLTFALHQSQTRQKTFLGRNISRILDHHQERREGKTTSETLSRPSTAATQRSGRSPTKEASTGSAATRDALLNGLSATEGPSNAPAVPSAMPRSSHTFLQNGETQQAQRKTRRSIRGLSGRVYEESDAELTLDLNNIRKKLNFKTNTGHEGERPSKRQKRDTVKCQCYLTIWDNRDSYATAPLVSKSEYCHVTTRETEGSGYFVELELDKAFTVRASELKVSVQEKNEHVFALIDKYFLELKIIPCRTDSRWPPIPLLGKSDGDHFAPDIKRNGAELLQGAVVAKYTHLPQAPESDTPLNVFFLHEGRTYRTKYGLQVSSIWQKSGSGSTPARRPRIGIDLDSFRSPEQKTLGSGGVNEAHSATRTKLDANGIGATNETKSDTNGVQAPAPSNPPEVCYNLCSNVDQKFRYATVKGYRCPLCAVWKTSKLDRLVFHLSTMHSKYIFQVQKPQRDPISKDLTHIQIKVDTAPQVKKEEHPLQIDWQAPSEPFNLPAYSEGVRDWVGSPSLKKHSSEDTTTSTVVSAQQQLSSQFPSALEVPDFRQPRRKRFRAIQLQSKDADAEPVYTSVSHRPVSPSEDPRSETDEEIDNEWQIETHMERLEVVSKREGWTDHERELSKRWNRHRMEERLEHSRYLSNSMVRFVRKHREWLRNGNDELLQAFFELLERLKESSVVDDDVVSDVNKLIFQDAPPPVPAVKGKQSVRNGAAEREPSRGRRTRRDGSVPGTPNGEPSRPQIIPSKDPPDHDQAGPTLIRPFTCGNCSKPVSRATKDAVLCEDPECKSPRVMYHRQCVKEQRGLDTQKGRKKVAKIGQASALHKETK</sequence>
<feature type="compositionally biased region" description="Polar residues" evidence="7">
    <location>
        <begin position="115"/>
        <end position="131"/>
    </location>
</feature>
<keyword evidence="5" id="KW-0805">Transcription regulation</keyword>
<evidence type="ECO:0000256" key="4">
    <source>
        <dbReference type="ARBA" id="ARBA00022833"/>
    </source>
</evidence>
<feature type="region of interest" description="Disordered" evidence="7">
    <location>
        <begin position="713"/>
        <end position="776"/>
    </location>
</feature>
<evidence type="ECO:0000256" key="2">
    <source>
        <dbReference type="ARBA" id="ARBA00022723"/>
    </source>
</evidence>
<keyword evidence="6" id="KW-0804">Transcription</keyword>
<evidence type="ECO:0000259" key="8">
    <source>
        <dbReference type="Pfam" id="PF09733"/>
    </source>
</evidence>
<keyword evidence="4" id="KW-0862">Zinc</keyword>
<feature type="domain" description="Polycomb protein VEFS-Box" evidence="8">
    <location>
        <begin position="589"/>
        <end position="699"/>
    </location>
</feature>
<keyword evidence="3" id="KW-0863">Zinc-finger</keyword>
<organism evidence="9 10">
    <name type="scientific">Vermiconidia calcicola</name>
    <dbReference type="NCBI Taxonomy" id="1690605"/>
    <lineage>
        <taxon>Eukaryota</taxon>
        <taxon>Fungi</taxon>
        <taxon>Dikarya</taxon>
        <taxon>Ascomycota</taxon>
        <taxon>Pezizomycotina</taxon>
        <taxon>Dothideomycetes</taxon>
        <taxon>Dothideomycetidae</taxon>
        <taxon>Mycosphaerellales</taxon>
        <taxon>Extremaceae</taxon>
        <taxon>Vermiconidia</taxon>
    </lineage>
</organism>
<reference evidence="9 10" key="1">
    <citation type="submission" date="2023-06" db="EMBL/GenBank/DDBJ databases">
        <title>Black Yeasts Isolated from many extreme environments.</title>
        <authorList>
            <person name="Coleine C."/>
            <person name="Stajich J.E."/>
            <person name="Selbmann L."/>
        </authorList>
    </citation>
    <scope>NUCLEOTIDE SEQUENCE [LARGE SCALE GENOMIC DNA]</scope>
    <source>
        <strain evidence="9 10">CCFEE 5887</strain>
    </source>
</reference>
<feature type="region of interest" description="Disordered" evidence="7">
    <location>
        <begin position="576"/>
        <end position="610"/>
    </location>
</feature>